<dbReference type="InterPro" id="IPR036010">
    <property type="entry name" value="2Fe-2S_ferredoxin-like_sf"/>
</dbReference>
<evidence type="ECO:0000256" key="2">
    <source>
        <dbReference type="ARBA" id="ARBA00022714"/>
    </source>
</evidence>
<dbReference type="PROSITE" id="PS00197">
    <property type="entry name" value="2FE2S_FER_1"/>
    <property type="match status" value="1"/>
</dbReference>
<dbReference type="Proteomes" id="UP000064967">
    <property type="component" value="Chromosome"/>
</dbReference>
<dbReference type="InterPro" id="IPR012675">
    <property type="entry name" value="Beta-grasp_dom_sf"/>
</dbReference>
<keyword evidence="3" id="KW-0479">Metal-binding</keyword>
<evidence type="ECO:0000259" key="7">
    <source>
        <dbReference type="PROSITE" id="PS51085"/>
    </source>
</evidence>
<dbReference type="PANTHER" id="PTHR23426:SF65">
    <property type="entry name" value="FERREDOXIN-2, MITOCHONDRIAL"/>
    <property type="match status" value="1"/>
</dbReference>
<keyword evidence="9" id="KW-1185">Reference proteome</keyword>
<dbReference type="AlphaFoldDB" id="A0A0K1QDF3"/>
<evidence type="ECO:0000313" key="9">
    <source>
        <dbReference type="Proteomes" id="UP000064967"/>
    </source>
</evidence>
<name>A0A0K1QDF3_9BACT</name>
<proteinExistence type="inferred from homology"/>
<dbReference type="SUPFAM" id="SSF54292">
    <property type="entry name" value="2Fe-2S ferredoxin-like"/>
    <property type="match status" value="1"/>
</dbReference>
<dbReference type="CDD" id="cd00207">
    <property type="entry name" value="fer2"/>
    <property type="match status" value="1"/>
</dbReference>
<dbReference type="KEGG" id="llu:AKJ09_10406"/>
<dbReference type="PROSITE" id="PS51085">
    <property type="entry name" value="2FE2S_FER_2"/>
    <property type="match status" value="1"/>
</dbReference>
<dbReference type="GO" id="GO:0046872">
    <property type="term" value="F:metal ion binding"/>
    <property type="evidence" value="ECO:0007669"/>
    <property type="project" value="UniProtKB-KW"/>
</dbReference>
<evidence type="ECO:0000256" key="6">
    <source>
        <dbReference type="ARBA" id="ARBA00034078"/>
    </source>
</evidence>
<dbReference type="Gene3D" id="3.10.20.30">
    <property type="match status" value="1"/>
</dbReference>
<dbReference type="Pfam" id="PF00111">
    <property type="entry name" value="Fer2"/>
    <property type="match status" value="1"/>
</dbReference>
<reference evidence="8 9" key="1">
    <citation type="submission" date="2015-08" db="EMBL/GenBank/DDBJ databases">
        <authorList>
            <person name="Babu N.S."/>
            <person name="Beckwith C.J."/>
            <person name="Beseler K.G."/>
            <person name="Brison A."/>
            <person name="Carone J.V."/>
            <person name="Caskin T.P."/>
            <person name="Diamond M."/>
            <person name="Durham M.E."/>
            <person name="Foxe J.M."/>
            <person name="Go M."/>
            <person name="Henderson B.A."/>
            <person name="Jones I.B."/>
            <person name="McGettigan J.A."/>
            <person name="Micheletti S.J."/>
            <person name="Nasrallah M.E."/>
            <person name="Ortiz D."/>
            <person name="Piller C.R."/>
            <person name="Privatt S.R."/>
            <person name="Schneider S.L."/>
            <person name="Sharp S."/>
            <person name="Smith T.C."/>
            <person name="Stanton J.D."/>
            <person name="Ullery H.E."/>
            <person name="Wilson R.J."/>
            <person name="Serrano M.G."/>
            <person name="Buck G."/>
            <person name="Lee V."/>
            <person name="Wang Y."/>
            <person name="Carvalho R."/>
            <person name="Voegtly L."/>
            <person name="Shi R."/>
            <person name="Duckworth R."/>
            <person name="Johnson A."/>
            <person name="Loviza R."/>
            <person name="Walstead R."/>
            <person name="Shah Z."/>
            <person name="Kiflezghi M."/>
            <person name="Wade K."/>
            <person name="Ball S.L."/>
            <person name="Bradley K.W."/>
            <person name="Asai D.J."/>
            <person name="Bowman C.A."/>
            <person name="Russell D.A."/>
            <person name="Pope W.H."/>
            <person name="Jacobs-Sera D."/>
            <person name="Hendrix R.W."/>
            <person name="Hatfull G.F."/>
        </authorList>
    </citation>
    <scope>NUCLEOTIDE SEQUENCE [LARGE SCALE GENOMIC DNA]</scope>
    <source>
        <strain evidence="8 9">DSM 27648</strain>
    </source>
</reference>
<keyword evidence="2" id="KW-0001">2Fe-2S</keyword>
<accession>A0A0K1QDF3</accession>
<gene>
    <name evidence="8" type="ORF">AKJ09_10406</name>
</gene>
<protein>
    <recommendedName>
        <fullName evidence="7">2Fe-2S ferredoxin-type domain-containing protein</fullName>
    </recommendedName>
</protein>
<comment type="similarity">
    <text evidence="1">Belongs to the adrenodoxin/putidaredoxin family.</text>
</comment>
<dbReference type="InterPro" id="IPR006058">
    <property type="entry name" value="2Fe2S_fd_BS"/>
</dbReference>
<dbReference type="GO" id="GO:0051537">
    <property type="term" value="F:2 iron, 2 sulfur cluster binding"/>
    <property type="evidence" value="ECO:0007669"/>
    <property type="project" value="UniProtKB-KW"/>
</dbReference>
<evidence type="ECO:0000313" key="8">
    <source>
        <dbReference type="EMBL" id="AKV03743.1"/>
    </source>
</evidence>
<dbReference type="PANTHER" id="PTHR23426">
    <property type="entry name" value="FERREDOXIN/ADRENODOXIN"/>
    <property type="match status" value="1"/>
</dbReference>
<dbReference type="RefSeq" id="WP_146654464.1">
    <property type="nucleotide sequence ID" value="NZ_CP012333.1"/>
</dbReference>
<dbReference type="GO" id="GO:0140647">
    <property type="term" value="P:P450-containing electron transport chain"/>
    <property type="evidence" value="ECO:0007669"/>
    <property type="project" value="InterPro"/>
</dbReference>
<dbReference type="InterPro" id="IPR001055">
    <property type="entry name" value="Adrenodoxin-like"/>
</dbReference>
<dbReference type="GO" id="GO:0009055">
    <property type="term" value="F:electron transfer activity"/>
    <property type="evidence" value="ECO:0007669"/>
    <property type="project" value="TreeGrafter"/>
</dbReference>
<organism evidence="8 9">
    <name type="scientific">Labilithrix luteola</name>
    <dbReference type="NCBI Taxonomy" id="1391654"/>
    <lineage>
        <taxon>Bacteria</taxon>
        <taxon>Pseudomonadati</taxon>
        <taxon>Myxococcota</taxon>
        <taxon>Polyangia</taxon>
        <taxon>Polyangiales</taxon>
        <taxon>Labilitrichaceae</taxon>
        <taxon>Labilithrix</taxon>
    </lineage>
</organism>
<dbReference type="OrthoDB" id="9786134at2"/>
<dbReference type="EMBL" id="CP012333">
    <property type="protein sequence ID" value="AKV03743.1"/>
    <property type="molecule type" value="Genomic_DNA"/>
</dbReference>
<dbReference type="InterPro" id="IPR001041">
    <property type="entry name" value="2Fe-2S_ferredoxin-type"/>
</dbReference>
<evidence type="ECO:0000256" key="3">
    <source>
        <dbReference type="ARBA" id="ARBA00022723"/>
    </source>
</evidence>
<evidence type="ECO:0000256" key="5">
    <source>
        <dbReference type="ARBA" id="ARBA00023014"/>
    </source>
</evidence>
<keyword evidence="4" id="KW-0408">Iron</keyword>
<keyword evidence="5" id="KW-0411">Iron-sulfur</keyword>
<sequence>MPTVTFESADGSIKKTVDAPKGGSLADLCDDHEAPIPFSCRSASCATCHIEVLEGAEALLPPEDEELDVLEAIDAAPPRFRLACCAKMKAGAATVRVRAQNDY</sequence>
<comment type="cofactor">
    <cofactor evidence="6">
        <name>[2Fe-2S] cluster</name>
        <dbReference type="ChEBI" id="CHEBI:190135"/>
    </cofactor>
</comment>
<evidence type="ECO:0000256" key="1">
    <source>
        <dbReference type="ARBA" id="ARBA00010914"/>
    </source>
</evidence>
<evidence type="ECO:0000256" key="4">
    <source>
        <dbReference type="ARBA" id="ARBA00023004"/>
    </source>
</evidence>
<feature type="domain" description="2Fe-2S ferredoxin-type" evidence="7">
    <location>
        <begin position="2"/>
        <end position="101"/>
    </location>
</feature>
<dbReference type="STRING" id="1391654.AKJ09_10406"/>